<dbReference type="GO" id="GO:0030552">
    <property type="term" value="F:cAMP binding"/>
    <property type="evidence" value="ECO:0007669"/>
    <property type="project" value="TreeGrafter"/>
</dbReference>
<evidence type="ECO:0000256" key="6">
    <source>
        <dbReference type="ARBA" id="ARBA00022473"/>
    </source>
</evidence>
<keyword evidence="8 14" id="KW-0812">Transmembrane</keyword>
<keyword evidence="7" id="KW-1003">Cell membrane</keyword>
<dbReference type="AlphaFoldDB" id="A0A839SPL5"/>
<dbReference type="InterPro" id="IPR014710">
    <property type="entry name" value="RmlC-like_jellyroll"/>
</dbReference>
<keyword evidence="13" id="KW-0325">Glycoprotein</keyword>
<evidence type="ECO:0000256" key="8">
    <source>
        <dbReference type="ARBA" id="ARBA00022692"/>
    </source>
</evidence>
<evidence type="ECO:0000256" key="14">
    <source>
        <dbReference type="SAM" id="Phobius"/>
    </source>
</evidence>
<comment type="similarity">
    <text evidence="4">Belongs to the popeye family.</text>
</comment>
<dbReference type="GO" id="GO:0016328">
    <property type="term" value="C:lateral plasma membrane"/>
    <property type="evidence" value="ECO:0007669"/>
    <property type="project" value="UniProtKB-SubCell"/>
</dbReference>
<sequence>MAEFLEGFLLHIGFAVAGLAYLFRDILWLRLVAVGSYLIFSVVAISRGPEVMWEFLPWYLGFTVINLGHALLLIYQRRLWKFTPEEAALHACAFPALSRQPAKRLMRQGRWKTLEPGFRLTREEHFAGCVYVVADGCVQVTLKNQPIAQLGCGQFVGEVGFIAGRPASATTIALSNEDSAGPRVLCWSVKKLRKLFEKDSDFRLAMESALGSDLARKIGDNNIAIQRRSEFATPL</sequence>
<dbReference type="CDD" id="cd00038">
    <property type="entry name" value="CAP_ED"/>
    <property type="match status" value="1"/>
</dbReference>
<evidence type="ECO:0000256" key="11">
    <source>
        <dbReference type="ARBA" id="ARBA00022989"/>
    </source>
</evidence>
<feature type="transmembrane region" description="Helical" evidence="14">
    <location>
        <begin position="58"/>
        <end position="75"/>
    </location>
</feature>
<keyword evidence="17" id="KW-1185">Reference proteome</keyword>
<dbReference type="Proteomes" id="UP000581135">
    <property type="component" value="Unassembled WGS sequence"/>
</dbReference>
<keyword evidence="6" id="KW-0217">Developmental protein</keyword>
<keyword evidence="12 14" id="KW-0472">Membrane</keyword>
<evidence type="ECO:0000256" key="9">
    <source>
        <dbReference type="ARBA" id="ARBA00022889"/>
    </source>
</evidence>
<evidence type="ECO:0000256" key="13">
    <source>
        <dbReference type="ARBA" id="ARBA00023180"/>
    </source>
</evidence>
<accession>A0A839SPL5</accession>
<keyword evidence="5" id="KW-0796">Tight junction</keyword>
<evidence type="ECO:0000313" key="17">
    <source>
        <dbReference type="Proteomes" id="UP000581135"/>
    </source>
</evidence>
<dbReference type="Pfam" id="PF00027">
    <property type="entry name" value="cNMP_binding"/>
    <property type="match status" value="1"/>
</dbReference>
<evidence type="ECO:0000256" key="10">
    <source>
        <dbReference type="ARBA" id="ARBA00022949"/>
    </source>
</evidence>
<dbReference type="SUPFAM" id="SSF51206">
    <property type="entry name" value="cAMP-binding domain-like"/>
    <property type="match status" value="1"/>
</dbReference>
<reference evidence="16 17" key="1">
    <citation type="submission" date="2020-08" db="EMBL/GenBank/DDBJ databases">
        <title>Genomic Encyclopedia of Type Strains, Phase III (KMG-III): the genomes of soil and plant-associated and newly described type strains.</title>
        <authorList>
            <person name="Whitman W."/>
        </authorList>
    </citation>
    <scope>NUCLEOTIDE SEQUENCE [LARGE SCALE GENOMIC DNA]</scope>
    <source>
        <strain evidence="16 17">CECT 8803</strain>
    </source>
</reference>
<keyword evidence="11 14" id="KW-1133">Transmembrane helix</keyword>
<dbReference type="InterPro" id="IPR006916">
    <property type="entry name" value="POPDC1-3"/>
</dbReference>
<feature type="transmembrane region" description="Helical" evidence="14">
    <location>
        <begin position="6"/>
        <end position="23"/>
    </location>
</feature>
<protein>
    <submittedName>
        <fullName evidence="16">CRP-like cAMP-binding protein</fullName>
    </submittedName>
</protein>
<keyword evidence="9" id="KW-0130">Cell adhesion</keyword>
<dbReference type="GO" id="GO:0007155">
    <property type="term" value="P:cell adhesion"/>
    <property type="evidence" value="ECO:0007669"/>
    <property type="project" value="UniProtKB-KW"/>
</dbReference>
<comment type="subcellular location">
    <subcellularLocation>
        <location evidence="3">Cell junction</location>
        <location evidence="3">Tight junction</location>
    </subcellularLocation>
    <subcellularLocation>
        <location evidence="1">Lateral cell membrane</location>
    </subcellularLocation>
    <subcellularLocation>
        <location evidence="2">Membrane</location>
        <topology evidence="2">Multi-pass membrane protein</topology>
    </subcellularLocation>
</comment>
<dbReference type="GO" id="GO:0005923">
    <property type="term" value="C:bicellular tight junction"/>
    <property type="evidence" value="ECO:0007669"/>
    <property type="project" value="UniProtKB-SubCell"/>
</dbReference>
<dbReference type="InterPro" id="IPR018490">
    <property type="entry name" value="cNMP-bd_dom_sf"/>
</dbReference>
<evidence type="ECO:0000256" key="1">
    <source>
        <dbReference type="ARBA" id="ARBA00004124"/>
    </source>
</evidence>
<keyword evidence="10" id="KW-0965">Cell junction</keyword>
<feature type="transmembrane region" description="Helical" evidence="14">
    <location>
        <begin position="28"/>
        <end position="46"/>
    </location>
</feature>
<evidence type="ECO:0000313" key="16">
    <source>
        <dbReference type="EMBL" id="MBB3064751.1"/>
    </source>
</evidence>
<gene>
    <name evidence="16" type="ORF">FHR98_001023</name>
</gene>
<evidence type="ECO:0000256" key="2">
    <source>
        <dbReference type="ARBA" id="ARBA00004141"/>
    </source>
</evidence>
<proteinExistence type="inferred from homology"/>
<dbReference type="Gene3D" id="2.60.120.10">
    <property type="entry name" value="Jelly Rolls"/>
    <property type="match status" value="1"/>
</dbReference>
<evidence type="ECO:0000256" key="5">
    <source>
        <dbReference type="ARBA" id="ARBA00022427"/>
    </source>
</evidence>
<comment type="caution">
    <text evidence="16">The sequence shown here is derived from an EMBL/GenBank/DDBJ whole genome shotgun (WGS) entry which is preliminary data.</text>
</comment>
<dbReference type="PROSITE" id="PS50042">
    <property type="entry name" value="CNMP_BINDING_3"/>
    <property type="match status" value="1"/>
</dbReference>
<dbReference type="Pfam" id="PF04831">
    <property type="entry name" value="POPDC1-3"/>
    <property type="match status" value="1"/>
</dbReference>
<evidence type="ECO:0000256" key="3">
    <source>
        <dbReference type="ARBA" id="ARBA00004435"/>
    </source>
</evidence>
<evidence type="ECO:0000256" key="7">
    <source>
        <dbReference type="ARBA" id="ARBA00022475"/>
    </source>
</evidence>
<evidence type="ECO:0000256" key="12">
    <source>
        <dbReference type="ARBA" id="ARBA00023136"/>
    </source>
</evidence>
<dbReference type="RefSeq" id="WP_183415547.1">
    <property type="nucleotide sequence ID" value="NZ_JACHXA010000002.1"/>
</dbReference>
<dbReference type="EMBL" id="JACHXA010000002">
    <property type="protein sequence ID" value="MBB3064751.1"/>
    <property type="molecule type" value="Genomic_DNA"/>
</dbReference>
<feature type="domain" description="Cyclic nucleotide-binding" evidence="15">
    <location>
        <begin position="93"/>
        <end position="176"/>
    </location>
</feature>
<dbReference type="PANTHER" id="PTHR12101:SF17">
    <property type="entry name" value="BLOOD VESSEL EPICARDIAL SUBSTANCE"/>
    <property type="match status" value="1"/>
</dbReference>
<evidence type="ECO:0000256" key="4">
    <source>
        <dbReference type="ARBA" id="ARBA00007146"/>
    </source>
</evidence>
<evidence type="ECO:0000259" key="15">
    <source>
        <dbReference type="PROSITE" id="PS50042"/>
    </source>
</evidence>
<dbReference type="InterPro" id="IPR055272">
    <property type="entry name" value="POPDC1-3_dom"/>
</dbReference>
<organism evidence="16 17">
    <name type="scientific">Limibacillus halophilus</name>
    <dbReference type="NCBI Taxonomy" id="1579333"/>
    <lineage>
        <taxon>Bacteria</taxon>
        <taxon>Pseudomonadati</taxon>
        <taxon>Pseudomonadota</taxon>
        <taxon>Alphaproteobacteria</taxon>
        <taxon>Rhodospirillales</taxon>
        <taxon>Rhodovibrionaceae</taxon>
        <taxon>Limibacillus</taxon>
    </lineage>
</organism>
<dbReference type="InterPro" id="IPR000595">
    <property type="entry name" value="cNMP-bd_dom"/>
</dbReference>
<name>A0A839SPL5_9PROT</name>
<dbReference type="PANTHER" id="PTHR12101">
    <property type="entry name" value="POPEYE DOMAIN CONTAINING PROTEIN"/>
    <property type="match status" value="1"/>
</dbReference>